<dbReference type="InterPro" id="IPR000719">
    <property type="entry name" value="Prot_kinase_dom"/>
</dbReference>
<keyword evidence="14" id="KW-0675">Receptor</keyword>
<keyword evidence="13 18" id="KW-0472">Membrane</keyword>
<dbReference type="STRING" id="3218.A0A2K1L202"/>
<evidence type="ECO:0000313" key="22">
    <source>
        <dbReference type="Proteomes" id="UP000006727"/>
    </source>
</evidence>
<accession>A0A2K1L202</accession>
<evidence type="ECO:0000256" key="14">
    <source>
        <dbReference type="ARBA" id="ARBA00023170"/>
    </source>
</evidence>
<dbReference type="PANTHER" id="PTHR45974:SF266">
    <property type="entry name" value="LEUCINE-RICH REPEAT RECEPTOR PROTEIN KINASE HPCA1"/>
    <property type="match status" value="1"/>
</dbReference>
<evidence type="ECO:0000256" key="18">
    <source>
        <dbReference type="SAM" id="Phobius"/>
    </source>
</evidence>
<dbReference type="PROSITE" id="PS50011">
    <property type="entry name" value="PROTEIN_KINASE_DOM"/>
    <property type="match status" value="1"/>
</dbReference>
<keyword evidence="4" id="KW-0433">Leucine-rich repeat</keyword>
<dbReference type="FunFam" id="3.30.200.20:FF:000328">
    <property type="entry name" value="Leucine-rich repeat protein kinase family protein"/>
    <property type="match status" value="1"/>
</dbReference>
<dbReference type="PROSITE" id="PS51450">
    <property type="entry name" value="LRR"/>
    <property type="match status" value="1"/>
</dbReference>
<sequence>MEGSNMKQMLFRRDRFLGVVFFCLTAAFFGYADAALNPTDLSTLNALASHWSGNSLQWGSGDPCTNGWTGVICDPTNTKVTQLLLSSASVIGTIPAVIGSFTALEQLDLSYNPQLTGPIPPEIGQLTTLTSLIIQSCSLTGDIPSTLGNLKNLTFLALNNNQLTGPIPSSLGALVHVYWFDLSTNQMSGDLPVSSKSPDGFGLDTMSGCKHFHLNNNSFTGPIPPELGAPPGGVVKLTKLVHLLFESNMMSGTIPDSIANLTSLEILSLSNNQFSGSIPASLNRFATATGSNLQQLLVSNNKLTGIIPNLTAITSNLSVIDLSKNSFDPQPFPSWLDGAPKLQSVYLVDSHLTGQLPSEILSSGMLQALWARNNSLNGTLRIPSTLGPNLRVISLQDNKIDSIIQLNNSVNTSEIDIQLAGNPLCDPSSLARPARVCDNVQGGLMPWTSPLQPSSNCNSGSCSDSQIINPLNSGNCNCTTPLEIVLEARRPTFSVITDEMIERLRLQMQTQLNLLPNQVWIHSASFTPDGRAEIDIDFFNADGVSALDRSSIQNITHSLTSQTLVLPDVKPYIAKLITSGEPVVSSKVALSAGAIAGIVVGVLALLAMAGLYAFWQKRRAERLKHITQPFKSWGGGGGEKDVEAPKIAGARWFSYAEVKKVTNNFAEANVLGEGGYGKVYSGVLASGELVAVKRAQEGSMQGAEEFKNEIELLSRVHHKNLVGLVGYCYDQGEQMLVYEFMENGTMREWLSGKMAYPLDWTKRLSIAVGSARGLTYLHEMANPPIIHRDIKSANILLDGNHVAKVADFGLSKLAPEGADKKIATTQVKGTMGYLDPEYYMTQHLSDKSDVYAFGVVLLELLTSRAPIEHGKYIVREVRTALDKGGMDALEPLLDPCVLEASREDLKKFLDLALDCVEERGADRPTMNEVVKELEAIAQRNKPKAKASALATDTTWLNDVYGDDAQYGETENFDKMPNSSSNFKYSGGYTPRMPEPK</sequence>
<dbReference type="PANTHER" id="PTHR45974">
    <property type="entry name" value="RECEPTOR-LIKE PROTEIN 55"/>
    <property type="match status" value="1"/>
</dbReference>
<dbReference type="OrthoDB" id="2015206at2759"/>
<keyword evidence="6 18" id="KW-0812">Transmembrane</keyword>
<dbReference type="InterPro" id="IPR017441">
    <property type="entry name" value="Protein_kinase_ATP_BS"/>
</dbReference>
<keyword evidence="22" id="KW-1185">Reference proteome</keyword>
<dbReference type="PROSITE" id="PS00108">
    <property type="entry name" value="PROTEIN_KINASE_ST"/>
    <property type="match status" value="1"/>
</dbReference>
<evidence type="ECO:0000256" key="10">
    <source>
        <dbReference type="ARBA" id="ARBA00022777"/>
    </source>
</evidence>
<dbReference type="RefSeq" id="XP_024361681.1">
    <property type="nucleotide sequence ID" value="XM_024505913.2"/>
</dbReference>
<dbReference type="GO" id="GO:0016020">
    <property type="term" value="C:membrane"/>
    <property type="evidence" value="ECO:0007669"/>
    <property type="project" value="UniProtKB-SubCell"/>
</dbReference>
<evidence type="ECO:0000256" key="6">
    <source>
        <dbReference type="ARBA" id="ARBA00022692"/>
    </source>
</evidence>
<evidence type="ECO:0000256" key="13">
    <source>
        <dbReference type="ARBA" id="ARBA00023136"/>
    </source>
</evidence>
<feature type="region of interest" description="Disordered" evidence="17">
    <location>
        <begin position="966"/>
        <end position="996"/>
    </location>
</feature>
<dbReference type="GeneID" id="112275507"/>
<evidence type="ECO:0000256" key="2">
    <source>
        <dbReference type="ARBA" id="ARBA00012513"/>
    </source>
</evidence>
<dbReference type="SMART" id="SM00220">
    <property type="entry name" value="S_TKc"/>
    <property type="match status" value="1"/>
</dbReference>
<evidence type="ECO:0000256" key="8">
    <source>
        <dbReference type="ARBA" id="ARBA00022737"/>
    </source>
</evidence>
<dbReference type="FunFam" id="1.10.510.10:FF:000453">
    <property type="entry name" value="LRR receptor-like serine/threonine-protein kinase HSL2"/>
    <property type="match status" value="1"/>
</dbReference>
<dbReference type="PaxDb" id="3218-PP1S281_115V6.1"/>
<proteinExistence type="predicted"/>
<dbReference type="EnsemblPlants" id="Pp3c2_17640V3.2">
    <property type="protein sequence ID" value="Pp3c2_17640V3.2"/>
    <property type="gene ID" value="Pp3c2_17640"/>
</dbReference>
<dbReference type="CDD" id="cd14066">
    <property type="entry name" value="STKc_IRAK"/>
    <property type="match status" value="1"/>
</dbReference>
<dbReference type="Gramene" id="Pp3c2_17640V3.1">
    <property type="protein sequence ID" value="Pp3c2_17640V3.1"/>
    <property type="gene ID" value="Pp3c2_17640"/>
</dbReference>
<dbReference type="EnsemblPlants" id="Pp3c2_17640V3.1">
    <property type="protein sequence ID" value="Pp3c2_17640V3.1"/>
    <property type="gene ID" value="Pp3c2_17640"/>
</dbReference>
<dbReference type="Gene3D" id="3.30.200.20">
    <property type="entry name" value="Phosphorylase Kinase, domain 1"/>
    <property type="match status" value="1"/>
</dbReference>
<evidence type="ECO:0000256" key="11">
    <source>
        <dbReference type="ARBA" id="ARBA00022840"/>
    </source>
</evidence>
<keyword evidence="9 16" id="KW-0547">Nucleotide-binding</keyword>
<gene>
    <name evidence="21" type="primary">LOC112275507</name>
    <name evidence="20" type="ORF">PHYPA_002839</name>
</gene>
<dbReference type="GO" id="GO:0005524">
    <property type="term" value="F:ATP binding"/>
    <property type="evidence" value="ECO:0007669"/>
    <property type="project" value="UniProtKB-UniRule"/>
</dbReference>
<evidence type="ECO:0000256" key="5">
    <source>
        <dbReference type="ARBA" id="ARBA00022679"/>
    </source>
</evidence>
<dbReference type="Proteomes" id="UP000006727">
    <property type="component" value="Chromosome 2"/>
</dbReference>
<dbReference type="Pfam" id="PF07714">
    <property type="entry name" value="PK_Tyr_Ser-Thr"/>
    <property type="match status" value="1"/>
</dbReference>
<dbReference type="FunCoup" id="A0A2K1L202">
    <property type="interactions" value="1408"/>
</dbReference>
<evidence type="ECO:0000256" key="3">
    <source>
        <dbReference type="ARBA" id="ARBA00022527"/>
    </source>
</evidence>
<protein>
    <recommendedName>
        <fullName evidence="2">non-specific serine/threonine protein kinase</fullName>
        <ecNumber evidence="2">2.7.11.1</ecNumber>
    </recommendedName>
</protein>
<dbReference type="EC" id="2.7.11.1" evidence="2"/>
<evidence type="ECO:0000256" key="12">
    <source>
        <dbReference type="ARBA" id="ARBA00022989"/>
    </source>
</evidence>
<evidence type="ECO:0000256" key="1">
    <source>
        <dbReference type="ARBA" id="ARBA00004479"/>
    </source>
</evidence>
<dbReference type="InterPro" id="IPR032675">
    <property type="entry name" value="LRR_dom_sf"/>
</dbReference>
<evidence type="ECO:0000256" key="17">
    <source>
        <dbReference type="SAM" id="MobiDB-lite"/>
    </source>
</evidence>
<keyword evidence="3" id="KW-0723">Serine/threonine-protein kinase</keyword>
<reference evidence="20 22" key="2">
    <citation type="journal article" date="2018" name="Plant J.">
        <title>The Physcomitrella patens chromosome-scale assembly reveals moss genome structure and evolution.</title>
        <authorList>
            <person name="Lang D."/>
            <person name="Ullrich K.K."/>
            <person name="Murat F."/>
            <person name="Fuchs J."/>
            <person name="Jenkins J."/>
            <person name="Haas F.B."/>
            <person name="Piednoel M."/>
            <person name="Gundlach H."/>
            <person name="Van Bel M."/>
            <person name="Meyberg R."/>
            <person name="Vives C."/>
            <person name="Morata J."/>
            <person name="Symeonidi A."/>
            <person name="Hiss M."/>
            <person name="Muchero W."/>
            <person name="Kamisugi Y."/>
            <person name="Saleh O."/>
            <person name="Blanc G."/>
            <person name="Decker E.L."/>
            <person name="van Gessel N."/>
            <person name="Grimwood J."/>
            <person name="Hayes R.D."/>
            <person name="Graham S.W."/>
            <person name="Gunter L.E."/>
            <person name="McDaniel S.F."/>
            <person name="Hoernstein S.N.W."/>
            <person name="Larsson A."/>
            <person name="Li F.W."/>
            <person name="Perroud P.F."/>
            <person name="Phillips J."/>
            <person name="Ranjan P."/>
            <person name="Rokshar D.S."/>
            <person name="Rothfels C.J."/>
            <person name="Schneider L."/>
            <person name="Shu S."/>
            <person name="Stevenson D.W."/>
            <person name="Thummler F."/>
            <person name="Tillich M."/>
            <person name="Villarreal Aguilar J.C."/>
            <person name="Widiez T."/>
            <person name="Wong G.K."/>
            <person name="Wymore A."/>
            <person name="Zhang Y."/>
            <person name="Zimmer A.D."/>
            <person name="Quatrano R.S."/>
            <person name="Mayer K.F.X."/>
            <person name="Goodstein D."/>
            <person name="Casacuberta J.M."/>
            <person name="Vandepoele K."/>
            <person name="Reski R."/>
            <person name="Cuming A.C."/>
            <person name="Tuskan G.A."/>
            <person name="Maumus F."/>
            <person name="Salse J."/>
            <person name="Schmutz J."/>
            <person name="Rensing S.A."/>
        </authorList>
    </citation>
    <scope>NUCLEOTIDE SEQUENCE [LARGE SCALE GENOMIC DNA]</scope>
    <source>
        <strain evidence="21 22">cv. Gransden 2004</strain>
    </source>
</reference>
<keyword evidence="5" id="KW-0808">Transferase</keyword>
<dbReference type="EMBL" id="ABEU02000002">
    <property type="protein sequence ID" value="PNR60046.1"/>
    <property type="molecule type" value="Genomic_DNA"/>
</dbReference>
<dbReference type="InterPro" id="IPR001245">
    <property type="entry name" value="Ser-Thr/Tyr_kinase_cat_dom"/>
</dbReference>
<keyword evidence="10" id="KW-0418">Kinase</keyword>
<dbReference type="InterPro" id="IPR001611">
    <property type="entry name" value="Leu-rich_rpt"/>
</dbReference>
<evidence type="ECO:0000256" key="7">
    <source>
        <dbReference type="ARBA" id="ARBA00022729"/>
    </source>
</evidence>
<evidence type="ECO:0000256" key="9">
    <source>
        <dbReference type="ARBA" id="ARBA00022741"/>
    </source>
</evidence>
<dbReference type="Gene3D" id="3.80.10.10">
    <property type="entry name" value="Ribonuclease Inhibitor"/>
    <property type="match status" value="3"/>
</dbReference>
<evidence type="ECO:0000256" key="15">
    <source>
        <dbReference type="ARBA" id="ARBA00023180"/>
    </source>
</evidence>
<dbReference type="InterPro" id="IPR008271">
    <property type="entry name" value="Ser/Thr_kinase_AS"/>
</dbReference>
<dbReference type="Gene3D" id="1.10.510.10">
    <property type="entry name" value="Transferase(Phosphotransferase) domain 1"/>
    <property type="match status" value="1"/>
</dbReference>
<feature type="binding site" evidence="16">
    <location>
        <position position="693"/>
    </location>
    <ligand>
        <name>ATP</name>
        <dbReference type="ChEBI" id="CHEBI:30616"/>
    </ligand>
</feature>
<evidence type="ECO:0000259" key="19">
    <source>
        <dbReference type="PROSITE" id="PS50011"/>
    </source>
</evidence>
<comment type="subcellular location">
    <subcellularLocation>
        <location evidence="1">Membrane</location>
        <topology evidence="1">Single-pass type I membrane protein</topology>
    </subcellularLocation>
</comment>
<keyword evidence="7" id="KW-0732">Signal</keyword>
<feature type="transmembrane region" description="Helical" evidence="18">
    <location>
        <begin position="588"/>
        <end position="615"/>
    </location>
</feature>
<dbReference type="Gramene" id="Pp3c2_17640V3.2">
    <property type="protein sequence ID" value="Pp3c2_17640V3.2"/>
    <property type="gene ID" value="Pp3c2_17640"/>
</dbReference>
<dbReference type="InterPro" id="IPR011009">
    <property type="entry name" value="Kinase-like_dom_sf"/>
</dbReference>
<feature type="domain" description="Protein kinase" evidence="19">
    <location>
        <begin position="665"/>
        <end position="936"/>
    </location>
</feature>
<dbReference type="SUPFAM" id="SSF52058">
    <property type="entry name" value="L domain-like"/>
    <property type="match status" value="1"/>
</dbReference>
<keyword evidence="11 16" id="KW-0067">ATP-binding</keyword>
<evidence type="ECO:0000256" key="16">
    <source>
        <dbReference type="PROSITE-ProRule" id="PRU10141"/>
    </source>
</evidence>
<dbReference type="CDD" id="cd12087">
    <property type="entry name" value="TM_EGFR-like"/>
    <property type="match status" value="1"/>
</dbReference>
<dbReference type="SUPFAM" id="SSF56112">
    <property type="entry name" value="Protein kinase-like (PK-like)"/>
    <property type="match status" value="1"/>
</dbReference>
<keyword evidence="12 18" id="KW-1133">Transmembrane helix</keyword>
<dbReference type="KEGG" id="ppp:112275507"/>
<dbReference type="SMR" id="A0A2K1L202"/>
<reference evidence="21" key="3">
    <citation type="submission" date="2020-12" db="UniProtKB">
        <authorList>
            <consortium name="EnsemblPlants"/>
        </authorList>
    </citation>
    <scope>IDENTIFICATION</scope>
</reference>
<name>A0A2K1L202_PHYPA</name>
<evidence type="ECO:0000313" key="21">
    <source>
        <dbReference type="EnsemblPlants" id="Pp3c2_17640V3.1"/>
    </source>
</evidence>
<dbReference type="RefSeq" id="XP_024361689.1">
    <property type="nucleotide sequence ID" value="XM_024505921.2"/>
</dbReference>
<dbReference type="GO" id="GO:0004674">
    <property type="term" value="F:protein serine/threonine kinase activity"/>
    <property type="evidence" value="ECO:0007669"/>
    <property type="project" value="UniProtKB-KW"/>
</dbReference>
<dbReference type="FunFam" id="3.80.10.10:FF:000363">
    <property type="entry name" value="Leucine-rich repeat family protein"/>
    <property type="match status" value="1"/>
</dbReference>
<evidence type="ECO:0000313" key="20">
    <source>
        <dbReference type="EMBL" id="PNR60046.1"/>
    </source>
</evidence>
<reference evidence="20 22" key="1">
    <citation type="journal article" date="2008" name="Science">
        <title>The Physcomitrella genome reveals evolutionary insights into the conquest of land by plants.</title>
        <authorList>
            <person name="Rensing S."/>
            <person name="Lang D."/>
            <person name="Zimmer A."/>
            <person name="Terry A."/>
            <person name="Salamov A."/>
            <person name="Shapiro H."/>
            <person name="Nishiyama T."/>
            <person name="Perroud P.-F."/>
            <person name="Lindquist E."/>
            <person name="Kamisugi Y."/>
            <person name="Tanahashi T."/>
            <person name="Sakakibara K."/>
            <person name="Fujita T."/>
            <person name="Oishi K."/>
            <person name="Shin-I T."/>
            <person name="Kuroki Y."/>
            <person name="Toyoda A."/>
            <person name="Suzuki Y."/>
            <person name="Hashimoto A."/>
            <person name="Yamaguchi K."/>
            <person name="Sugano A."/>
            <person name="Kohara Y."/>
            <person name="Fujiyama A."/>
            <person name="Anterola A."/>
            <person name="Aoki S."/>
            <person name="Ashton N."/>
            <person name="Barbazuk W.B."/>
            <person name="Barker E."/>
            <person name="Bennetzen J."/>
            <person name="Bezanilla M."/>
            <person name="Blankenship R."/>
            <person name="Cho S.H."/>
            <person name="Dutcher S."/>
            <person name="Estelle M."/>
            <person name="Fawcett J.A."/>
            <person name="Gundlach H."/>
            <person name="Hanada K."/>
            <person name="Heyl A."/>
            <person name="Hicks K.A."/>
            <person name="Hugh J."/>
            <person name="Lohr M."/>
            <person name="Mayer K."/>
            <person name="Melkozernov A."/>
            <person name="Murata T."/>
            <person name="Nelson D."/>
            <person name="Pils B."/>
            <person name="Prigge M."/>
            <person name="Reiss B."/>
            <person name="Renner T."/>
            <person name="Rombauts S."/>
            <person name="Rushton P."/>
            <person name="Sanderfoot A."/>
            <person name="Schween G."/>
            <person name="Shiu S.-H."/>
            <person name="Stueber K."/>
            <person name="Theodoulou F.L."/>
            <person name="Tu H."/>
            <person name="Van de Peer Y."/>
            <person name="Verrier P.J."/>
            <person name="Waters E."/>
            <person name="Wood A."/>
            <person name="Yang L."/>
            <person name="Cove D."/>
            <person name="Cuming A."/>
            <person name="Hasebe M."/>
            <person name="Lucas S."/>
            <person name="Mishler D.B."/>
            <person name="Reski R."/>
            <person name="Grigoriev I."/>
            <person name="Quatrano R.S."/>
            <person name="Boore J.L."/>
        </authorList>
    </citation>
    <scope>NUCLEOTIDE SEQUENCE [LARGE SCALE GENOMIC DNA]</scope>
    <source>
        <strain evidence="21 22">cv. Gransden 2004</strain>
    </source>
</reference>
<keyword evidence="8" id="KW-0677">Repeat</keyword>
<organism evidence="20">
    <name type="scientific">Physcomitrium patens</name>
    <name type="common">Spreading-leaved earth moss</name>
    <name type="synonym">Physcomitrella patens</name>
    <dbReference type="NCBI Taxonomy" id="3218"/>
    <lineage>
        <taxon>Eukaryota</taxon>
        <taxon>Viridiplantae</taxon>
        <taxon>Streptophyta</taxon>
        <taxon>Embryophyta</taxon>
        <taxon>Bryophyta</taxon>
        <taxon>Bryophytina</taxon>
        <taxon>Bryopsida</taxon>
        <taxon>Funariidae</taxon>
        <taxon>Funariales</taxon>
        <taxon>Funariaceae</taxon>
        <taxon>Physcomitrium</taxon>
    </lineage>
</organism>
<dbReference type="AlphaFoldDB" id="A0A2K1L202"/>
<dbReference type="Pfam" id="PF00560">
    <property type="entry name" value="LRR_1"/>
    <property type="match status" value="5"/>
</dbReference>
<keyword evidence="15" id="KW-0325">Glycoprotein</keyword>
<evidence type="ECO:0000256" key="4">
    <source>
        <dbReference type="ARBA" id="ARBA00022614"/>
    </source>
</evidence>
<dbReference type="PROSITE" id="PS00107">
    <property type="entry name" value="PROTEIN_KINASE_ATP"/>
    <property type="match status" value="1"/>
</dbReference>
<dbReference type="FunFam" id="3.80.10.10:FF:000041">
    <property type="entry name" value="LRR receptor-like serine/threonine-protein kinase ERECTA"/>
    <property type="match status" value="1"/>
</dbReference>